<dbReference type="STRING" id="1257118.L8GE81"/>
<dbReference type="GeneID" id="14911606"/>
<dbReference type="InterPro" id="IPR002347">
    <property type="entry name" value="SDR_fam"/>
</dbReference>
<dbReference type="OrthoDB" id="25491at2759"/>
<dbReference type="EMBL" id="KB008156">
    <property type="protein sequence ID" value="ELR11144.1"/>
    <property type="molecule type" value="Genomic_DNA"/>
</dbReference>
<comment type="similarity">
    <text evidence="1">Belongs to the short-chain dehydrogenases/reductases (SDR) family.</text>
</comment>
<evidence type="ECO:0000313" key="4">
    <source>
        <dbReference type="Proteomes" id="UP000011083"/>
    </source>
</evidence>
<keyword evidence="2" id="KW-0560">Oxidoreductase</keyword>
<accession>L8GE81</accession>
<dbReference type="PANTHER" id="PTHR24320:SF227">
    <property type="entry name" value="RETINOL DEHYDROGENASE 11"/>
    <property type="match status" value="1"/>
</dbReference>
<dbReference type="GO" id="GO:0016491">
    <property type="term" value="F:oxidoreductase activity"/>
    <property type="evidence" value="ECO:0007669"/>
    <property type="project" value="UniProtKB-KW"/>
</dbReference>
<sequence>MTVSFQRVSSEASAEAWRLCDHGDYPDTDEWVRGKVCIVTGSNSGLGYYTALYLARMGAHVILACRNIEKAEKARREIIDASGNDLVEVMQVDLASLDSVRNFAREFERRDLPLHVLVNNASVFMTPYANTVDGFERQFQTNYLGPFLLTNLLLPRMIETGNARIVNVSSQAHRIGTANYAAGKLEWDNLQMDKGYSPLISYGRTKLMIAMASYELARRLAQQGVFMTPYANTVDGFERQFQTNYLGPFLLTNLLLPRMIETGNARIVNVSSQAHRIGTANYAAGKLEWDNLQMDKGYSPLISYGRTKLMIAMASYELARRLAQQGAPVTVNVVDPFLADTGVAAYSTPMRAFLFKLLQKLFAGRGGADVRVGGELAGAGGMTGKYFIHNKRQIASSSTSYNLDDAKRLWDVSARLVGLGATRS</sequence>
<organism evidence="3 4">
    <name type="scientific">Acanthamoeba castellanii (strain ATCC 30010 / Neff)</name>
    <dbReference type="NCBI Taxonomy" id="1257118"/>
    <lineage>
        <taxon>Eukaryota</taxon>
        <taxon>Amoebozoa</taxon>
        <taxon>Discosea</taxon>
        <taxon>Longamoebia</taxon>
        <taxon>Centramoebida</taxon>
        <taxon>Acanthamoebidae</taxon>
        <taxon>Acanthamoeba</taxon>
    </lineage>
</organism>
<dbReference type="Proteomes" id="UP000011083">
    <property type="component" value="Unassembled WGS sequence"/>
</dbReference>
<keyword evidence="4" id="KW-1185">Reference proteome</keyword>
<dbReference type="PANTHER" id="PTHR24320">
    <property type="entry name" value="RETINOL DEHYDROGENASE"/>
    <property type="match status" value="1"/>
</dbReference>
<evidence type="ECO:0000313" key="3">
    <source>
        <dbReference type="EMBL" id="ELR11144.1"/>
    </source>
</evidence>
<dbReference type="RefSeq" id="XP_004333157.1">
    <property type="nucleotide sequence ID" value="XM_004333109.1"/>
</dbReference>
<proteinExistence type="inferred from homology"/>
<dbReference type="AlphaFoldDB" id="L8GE81"/>
<dbReference type="PRINTS" id="PR00081">
    <property type="entry name" value="GDHRDH"/>
</dbReference>
<dbReference type="KEGG" id="acan:ACA1_387740"/>
<dbReference type="InterPro" id="IPR036291">
    <property type="entry name" value="NAD(P)-bd_dom_sf"/>
</dbReference>
<dbReference type="SUPFAM" id="SSF51735">
    <property type="entry name" value="NAD(P)-binding Rossmann-fold domains"/>
    <property type="match status" value="2"/>
</dbReference>
<dbReference type="Pfam" id="PF00106">
    <property type="entry name" value="adh_short"/>
    <property type="match status" value="2"/>
</dbReference>
<protein>
    <submittedName>
        <fullName evidence="3">Oxidoreductase, short chain dehydrogenase/reductase superfamily protein</fullName>
    </submittedName>
</protein>
<evidence type="ECO:0000256" key="2">
    <source>
        <dbReference type="ARBA" id="ARBA00023002"/>
    </source>
</evidence>
<evidence type="ECO:0000256" key="1">
    <source>
        <dbReference type="ARBA" id="ARBA00006484"/>
    </source>
</evidence>
<dbReference type="Gene3D" id="3.40.50.720">
    <property type="entry name" value="NAD(P)-binding Rossmann-like Domain"/>
    <property type="match status" value="2"/>
</dbReference>
<reference evidence="3 4" key="1">
    <citation type="journal article" date="2013" name="Genome Biol.">
        <title>Genome of Acanthamoeba castellanii highlights extensive lateral gene transfer and early evolution of tyrosine kinase signaling.</title>
        <authorList>
            <person name="Clarke M."/>
            <person name="Lohan A.J."/>
            <person name="Liu B."/>
            <person name="Lagkouvardos I."/>
            <person name="Roy S."/>
            <person name="Zafar N."/>
            <person name="Bertelli C."/>
            <person name="Schilde C."/>
            <person name="Kianianmomeni A."/>
            <person name="Burglin T.R."/>
            <person name="Frech C."/>
            <person name="Turcotte B."/>
            <person name="Kopec K.O."/>
            <person name="Synnott J.M."/>
            <person name="Choo C."/>
            <person name="Paponov I."/>
            <person name="Finkler A."/>
            <person name="Soon Heng Tan C."/>
            <person name="Hutchins A.P."/>
            <person name="Weinmeier T."/>
            <person name="Rattei T."/>
            <person name="Chu J.S."/>
            <person name="Gimenez G."/>
            <person name="Irimia M."/>
            <person name="Rigden D.J."/>
            <person name="Fitzpatrick D.A."/>
            <person name="Lorenzo-Morales J."/>
            <person name="Bateman A."/>
            <person name="Chiu C.H."/>
            <person name="Tang P."/>
            <person name="Hegemann P."/>
            <person name="Fromm H."/>
            <person name="Raoult D."/>
            <person name="Greub G."/>
            <person name="Miranda-Saavedra D."/>
            <person name="Chen N."/>
            <person name="Nash P."/>
            <person name="Ginger M.L."/>
            <person name="Horn M."/>
            <person name="Schaap P."/>
            <person name="Caler L."/>
            <person name="Loftus B."/>
        </authorList>
    </citation>
    <scope>NUCLEOTIDE SEQUENCE [LARGE SCALE GENOMIC DNA]</scope>
    <source>
        <strain evidence="3 4">Neff</strain>
    </source>
</reference>
<name>L8GE81_ACACF</name>
<gene>
    <name evidence="3" type="ORF">ACA1_387740</name>
</gene>
<dbReference type="VEuPathDB" id="AmoebaDB:ACA1_387740"/>